<keyword evidence="1" id="KW-0472">Membrane</keyword>
<accession>A0AAN6W8V0</accession>
<dbReference type="EMBL" id="MU866192">
    <property type="protein sequence ID" value="KAK4176581.1"/>
    <property type="molecule type" value="Genomic_DNA"/>
</dbReference>
<keyword evidence="3" id="KW-1185">Reference proteome</keyword>
<dbReference type="AlphaFoldDB" id="A0AAN6W8V0"/>
<feature type="transmembrane region" description="Helical" evidence="1">
    <location>
        <begin position="20"/>
        <end position="38"/>
    </location>
</feature>
<gene>
    <name evidence="2" type="ORF">QBC36DRAFT_310956</name>
</gene>
<reference evidence="2" key="1">
    <citation type="journal article" date="2023" name="Mol. Phylogenet. Evol.">
        <title>Genome-scale phylogeny and comparative genomics of the fungal order Sordariales.</title>
        <authorList>
            <person name="Hensen N."/>
            <person name="Bonometti L."/>
            <person name="Westerberg I."/>
            <person name="Brannstrom I.O."/>
            <person name="Guillou S."/>
            <person name="Cros-Aarteil S."/>
            <person name="Calhoun S."/>
            <person name="Haridas S."/>
            <person name="Kuo A."/>
            <person name="Mondo S."/>
            <person name="Pangilinan J."/>
            <person name="Riley R."/>
            <person name="LaButti K."/>
            <person name="Andreopoulos B."/>
            <person name="Lipzen A."/>
            <person name="Chen C."/>
            <person name="Yan M."/>
            <person name="Daum C."/>
            <person name="Ng V."/>
            <person name="Clum A."/>
            <person name="Steindorff A."/>
            <person name="Ohm R.A."/>
            <person name="Martin F."/>
            <person name="Silar P."/>
            <person name="Natvig D.O."/>
            <person name="Lalanne C."/>
            <person name="Gautier V."/>
            <person name="Ament-Velasquez S.L."/>
            <person name="Kruys A."/>
            <person name="Hutchinson M.I."/>
            <person name="Powell A.J."/>
            <person name="Barry K."/>
            <person name="Miller A.N."/>
            <person name="Grigoriev I.V."/>
            <person name="Debuchy R."/>
            <person name="Gladieux P."/>
            <person name="Hiltunen Thoren M."/>
            <person name="Johannesson H."/>
        </authorList>
    </citation>
    <scope>NUCLEOTIDE SEQUENCE</scope>
    <source>
        <strain evidence="2">CBS 892.96</strain>
    </source>
</reference>
<reference evidence="2" key="2">
    <citation type="submission" date="2023-05" db="EMBL/GenBank/DDBJ databases">
        <authorList>
            <consortium name="Lawrence Berkeley National Laboratory"/>
            <person name="Steindorff A."/>
            <person name="Hensen N."/>
            <person name="Bonometti L."/>
            <person name="Westerberg I."/>
            <person name="Brannstrom I.O."/>
            <person name="Guillou S."/>
            <person name="Cros-Aarteil S."/>
            <person name="Calhoun S."/>
            <person name="Haridas S."/>
            <person name="Kuo A."/>
            <person name="Mondo S."/>
            <person name="Pangilinan J."/>
            <person name="Riley R."/>
            <person name="Labutti K."/>
            <person name="Andreopoulos B."/>
            <person name="Lipzen A."/>
            <person name="Chen C."/>
            <person name="Yanf M."/>
            <person name="Daum C."/>
            <person name="Ng V."/>
            <person name="Clum A."/>
            <person name="Ohm R."/>
            <person name="Martin F."/>
            <person name="Silar P."/>
            <person name="Natvig D."/>
            <person name="Lalanne C."/>
            <person name="Gautier V."/>
            <person name="Ament-Velasquez S.L."/>
            <person name="Kruys A."/>
            <person name="Hutchinson M.I."/>
            <person name="Powell A.J."/>
            <person name="Barry K."/>
            <person name="Miller A.N."/>
            <person name="Grigoriev I.V."/>
            <person name="Debuchy R."/>
            <person name="Gladieux P."/>
            <person name="Thoren M.H."/>
            <person name="Johannesson H."/>
        </authorList>
    </citation>
    <scope>NUCLEOTIDE SEQUENCE</scope>
    <source>
        <strain evidence="2">CBS 892.96</strain>
    </source>
</reference>
<protein>
    <submittedName>
        <fullName evidence="2">Uncharacterized protein</fullName>
    </submittedName>
</protein>
<sequence>MSATWASHASPLMHFRLGLWGLKLSIAMVFFLSIFIGATKQSSDVWRSHDNDLFALFIANAGVVADIAATYPDPGWQRSSNIAAIRTTPSLHHKVYLSRLCAGNVPEESVQRSLGILAHP</sequence>
<name>A0AAN6W8V0_9PEZI</name>
<evidence type="ECO:0000256" key="1">
    <source>
        <dbReference type="SAM" id="Phobius"/>
    </source>
</evidence>
<proteinExistence type="predicted"/>
<keyword evidence="1" id="KW-1133">Transmembrane helix</keyword>
<evidence type="ECO:0000313" key="3">
    <source>
        <dbReference type="Proteomes" id="UP001302321"/>
    </source>
</evidence>
<keyword evidence="1" id="KW-0812">Transmembrane</keyword>
<comment type="caution">
    <text evidence="2">The sequence shown here is derived from an EMBL/GenBank/DDBJ whole genome shotgun (WGS) entry which is preliminary data.</text>
</comment>
<organism evidence="2 3">
    <name type="scientific">Triangularia setosa</name>
    <dbReference type="NCBI Taxonomy" id="2587417"/>
    <lineage>
        <taxon>Eukaryota</taxon>
        <taxon>Fungi</taxon>
        <taxon>Dikarya</taxon>
        <taxon>Ascomycota</taxon>
        <taxon>Pezizomycotina</taxon>
        <taxon>Sordariomycetes</taxon>
        <taxon>Sordariomycetidae</taxon>
        <taxon>Sordariales</taxon>
        <taxon>Podosporaceae</taxon>
        <taxon>Triangularia</taxon>
    </lineage>
</organism>
<dbReference type="Proteomes" id="UP001302321">
    <property type="component" value="Unassembled WGS sequence"/>
</dbReference>
<evidence type="ECO:0000313" key="2">
    <source>
        <dbReference type="EMBL" id="KAK4176581.1"/>
    </source>
</evidence>